<dbReference type="AlphaFoldDB" id="A0ABD1Y7U7"/>
<comment type="similarity">
    <text evidence="1">Belongs to the STXBP/unc-18/SEC1 family.</text>
</comment>
<dbReference type="Gene3D" id="3.40.50.2060">
    <property type="match status" value="1"/>
</dbReference>
<name>A0ABD1Y7U7_9MARC</name>
<feature type="compositionally biased region" description="Low complexity" evidence="2">
    <location>
        <begin position="570"/>
        <end position="586"/>
    </location>
</feature>
<dbReference type="SUPFAM" id="SSF56815">
    <property type="entry name" value="Sec1/munc18-like (SM) proteins"/>
    <property type="match status" value="1"/>
</dbReference>
<evidence type="ECO:0000313" key="4">
    <source>
        <dbReference type="Proteomes" id="UP001605036"/>
    </source>
</evidence>
<gene>
    <name evidence="3" type="ORF">R1flu_001644</name>
</gene>
<keyword evidence="4" id="KW-1185">Reference proteome</keyword>
<evidence type="ECO:0000256" key="2">
    <source>
        <dbReference type="SAM" id="MobiDB-lite"/>
    </source>
</evidence>
<organism evidence="3 4">
    <name type="scientific">Riccia fluitans</name>
    <dbReference type="NCBI Taxonomy" id="41844"/>
    <lineage>
        <taxon>Eukaryota</taxon>
        <taxon>Viridiplantae</taxon>
        <taxon>Streptophyta</taxon>
        <taxon>Embryophyta</taxon>
        <taxon>Marchantiophyta</taxon>
        <taxon>Marchantiopsida</taxon>
        <taxon>Marchantiidae</taxon>
        <taxon>Marchantiales</taxon>
        <taxon>Ricciaceae</taxon>
        <taxon>Riccia</taxon>
    </lineage>
</organism>
<accession>A0ABD1Y7U7</accession>
<dbReference type="EMBL" id="JBHFFA010000006">
    <property type="protein sequence ID" value="KAL2621439.1"/>
    <property type="molecule type" value="Genomic_DNA"/>
</dbReference>
<dbReference type="Gene3D" id="3.40.50.1910">
    <property type="match status" value="2"/>
</dbReference>
<comment type="caution">
    <text evidence="3">The sequence shown here is derived from an EMBL/GenBank/DDBJ whole genome shotgun (WGS) entry which is preliminary data.</text>
</comment>
<feature type="region of interest" description="Disordered" evidence="2">
    <location>
        <begin position="526"/>
        <end position="586"/>
    </location>
</feature>
<dbReference type="Gene3D" id="1.25.40.60">
    <property type="match status" value="1"/>
</dbReference>
<dbReference type="Pfam" id="PF00995">
    <property type="entry name" value="Sec1"/>
    <property type="match status" value="1"/>
</dbReference>
<reference evidence="3 4" key="1">
    <citation type="submission" date="2024-09" db="EMBL/GenBank/DDBJ databases">
        <title>Chromosome-scale assembly of Riccia fluitans.</title>
        <authorList>
            <person name="Paukszto L."/>
            <person name="Sawicki J."/>
            <person name="Karawczyk K."/>
            <person name="Piernik-Szablinska J."/>
            <person name="Szczecinska M."/>
            <person name="Mazdziarz M."/>
        </authorList>
    </citation>
    <scope>NUCLEOTIDE SEQUENCE [LARGE SCALE GENOMIC DNA]</scope>
    <source>
        <strain evidence="3">Rf_01</strain>
        <tissue evidence="3">Aerial parts of the thallus</tissue>
    </source>
</reference>
<dbReference type="PANTHER" id="PTHR11679">
    <property type="entry name" value="VESICLE PROTEIN SORTING-ASSOCIATED"/>
    <property type="match status" value="1"/>
</dbReference>
<dbReference type="Gene3D" id="3.90.830.10">
    <property type="entry name" value="Syntaxin Binding Protein 1, Chain A, domain 2"/>
    <property type="match status" value="1"/>
</dbReference>
<dbReference type="InterPro" id="IPR036045">
    <property type="entry name" value="Sec1-like_sf"/>
</dbReference>
<sequence length="650" mass="72451">MGGDLDLRSLKQAARDRILKEMLGAVKSGGNSTAWKVLIVDEVTVKVLSKICKVSDIQEEGISVVEDLKKSRQPQRSLEAVYFMYPSRESVSKFMQDMSGHLPLYKKAHVFFSTPLAPQLLQLIKSSSMVLSRIASLAELNLEFWVADTQGFVTNHDLAMRQIVGGNESTPQYRSSIESIASRLATIFASLKEFPVIRYRTVTPAEANPATSGRDAAPLRLAEALSARIKKYKNLPQYPQTESCDLIILTRAVDPIAPVIHEWTYNALCHDLLPLDGNKYMYEVTAASGKVDKKEVLLEEHDNVWRELRDMHIADASLRLDEKMKEFRSRNKAAQLRTGGSREDLSTKDMQKIAQALPQYQDELEKLSLHIHIATTLNQKIKEDGLNELSELEQNLVFGGASSKELIKILQNRQDLSVENRIRLLMIWATTHPDKCEPNKLLQWLKLARLTEEEAVPITNIKLLGANVGKKHKITLTYGNHGGKAYRKERPLKEGDWQNARFFPVLEELLQSLAKDSLSKEEYPCYVTGSEENPSSSSSVSPSPSRPIGGTSVRTARTGNWARGGSTGTLSPENSLSSSGSNSRSSSRMGKRIIIFIIGGMTHSELCTAHKMTAQLNREVIIGSTSLETPSQFIAKVRSLTGEDDLDLDF</sequence>
<dbReference type="InterPro" id="IPR043127">
    <property type="entry name" value="Sec-1-like_dom3a"/>
</dbReference>
<proteinExistence type="inferred from homology"/>
<feature type="compositionally biased region" description="Low complexity" evidence="2">
    <location>
        <begin position="534"/>
        <end position="547"/>
    </location>
</feature>
<dbReference type="InterPro" id="IPR043154">
    <property type="entry name" value="Sec-1-like_dom1"/>
</dbReference>
<dbReference type="PIRSF" id="PIRSF005715">
    <property type="entry name" value="VPS45_Sec1"/>
    <property type="match status" value="1"/>
</dbReference>
<protein>
    <submittedName>
        <fullName evidence="3">Uncharacterized protein</fullName>
    </submittedName>
</protein>
<dbReference type="InterPro" id="IPR001619">
    <property type="entry name" value="Sec1-like"/>
</dbReference>
<evidence type="ECO:0000313" key="3">
    <source>
        <dbReference type="EMBL" id="KAL2621439.1"/>
    </source>
</evidence>
<evidence type="ECO:0000256" key="1">
    <source>
        <dbReference type="ARBA" id="ARBA00009884"/>
    </source>
</evidence>
<dbReference type="Proteomes" id="UP001605036">
    <property type="component" value="Unassembled WGS sequence"/>
</dbReference>
<dbReference type="InterPro" id="IPR027482">
    <property type="entry name" value="Sec1-like_dom2"/>
</dbReference>